<keyword evidence="8" id="KW-0808">Transferase</keyword>
<evidence type="ECO:0000313" key="12">
    <source>
        <dbReference type="Proteomes" id="UP000499080"/>
    </source>
</evidence>
<dbReference type="PANTHER" id="PTHR42648">
    <property type="entry name" value="TRANSPOSASE, PUTATIVE-RELATED"/>
    <property type="match status" value="1"/>
</dbReference>
<sequence>MSAAVKGVTCPIKGVGTVKMFFKTNGRTEFINLCNVMYSPNLRRNLMAGPIFDEGKAFFIGKNGKIDVFCKEGRKLFTEYKENGLYYCYPSYPDKNRNNEIVDFSISSNDDLEVWHRKYCHVNPHYIFNTSYNDSVRELPNLKSKAVVREPCLLAKSKRRSFKPIGKMRSTKPLELLHLDVCGPLTSNSIQSHRYFLSITDDYSSNVTTFPMKRKTEVFSCFTKYQKGAERFTNSKIVNIRTDNGME</sequence>
<proteinExistence type="predicted"/>
<evidence type="ECO:0000256" key="9">
    <source>
        <dbReference type="ARBA" id="ARBA00023172"/>
    </source>
</evidence>
<dbReference type="AlphaFoldDB" id="A0A4Y2PJ10"/>
<dbReference type="InterPro" id="IPR001584">
    <property type="entry name" value="Integrase_cat-core"/>
</dbReference>
<dbReference type="EMBL" id="BGPR01011207">
    <property type="protein sequence ID" value="GBN50177.1"/>
    <property type="molecule type" value="Genomic_DNA"/>
</dbReference>
<evidence type="ECO:0000256" key="7">
    <source>
        <dbReference type="ARBA" id="ARBA00022918"/>
    </source>
</evidence>
<dbReference type="SUPFAM" id="SSF53098">
    <property type="entry name" value="Ribonuclease H-like"/>
    <property type="match status" value="1"/>
</dbReference>
<keyword evidence="3" id="KW-0255">Endonuclease</keyword>
<dbReference type="Pfam" id="PF13976">
    <property type="entry name" value="gag_pre-integrs"/>
    <property type="match status" value="1"/>
</dbReference>
<evidence type="ECO:0000256" key="5">
    <source>
        <dbReference type="ARBA" id="ARBA00022842"/>
    </source>
</evidence>
<comment type="caution">
    <text evidence="11">The sequence shown here is derived from an EMBL/GenBank/DDBJ whole genome shotgun (WGS) entry which is preliminary data.</text>
</comment>
<keyword evidence="8" id="KW-0239">DNA-directed DNA polymerase</keyword>
<dbReference type="GO" id="GO:0006310">
    <property type="term" value="P:DNA recombination"/>
    <property type="evidence" value="ECO:0007669"/>
    <property type="project" value="UniProtKB-KW"/>
</dbReference>
<gene>
    <name evidence="11" type="ORF">AVEN_1957_1</name>
</gene>
<dbReference type="InterPro" id="IPR012337">
    <property type="entry name" value="RNaseH-like_sf"/>
</dbReference>
<evidence type="ECO:0000256" key="4">
    <source>
        <dbReference type="ARBA" id="ARBA00022801"/>
    </source>
</evidence>
<keyword evidence="8" id="KW-0548">Nucleotidyltransferase</keyword>
<dbReference type="PROSITE" id="PS50994">
    <property type="entry name" value="INTEGRASE"/>
    <property type="match status" value="1"/>
</dbReference>
<evidence type="ECO:0000256" key="6">
    <source>
        <dbReference type="ARBA" id="ARBA00022908"/>
    </source>
</evidence>
<dbReference type="Proteomes" id="UP000499080">
    <property type="component" value="Unassembled WGS sequence"/>
</dbReference>
<evidence type="ECO:0000313" key="11">
    <source>
        <dbReference type="EMBL" id="GBN50177.1"/>
    </source>
</evidence>
<keyword evidence="5" id="KW-0460">Magnesium</keyword>
<evidence type="ECO:0000259" key="10">
    <source>
        <dbReference type="PROSITE" id="PS50994"/>
    </source>
</evidence>
<dbReference type="GO" id="GO:0046872">
    <property type="term" value="F:metal ion binding"/>
    <property type="evidence" value="ECO:0007669"/>
    <property type="project" value="UniProtKB-KW"/>
</dbReference>
<evidence type="ECO:0000256" key="2">
    <source>
        <dbReference type="ARBA" id="ARBA00022723"/>
    </source>
</evidence>
<organism evidence="11 12">
    <name type="scientific">Araneus ventricosus</name>
    <name type="common">Orbweaver spider</name>
    <name type="synonym">Epeira ventricosa</name>
    <dbReference type="NCBI Taxonomy" id="182803"/>
    <lineage>
        <taxon>Eukaryota</taxon>
        <taxon>Metazoa</taxon>
        <taxon>Ecdysozoa</taxon>
        <taxon>Arthropoda</taxon>
        <taxon>Chelicerata</taxon>
        <taxon>Arachnida</taxon>
        <taxon>Araneae</taxon>
        <taxon>Araneomorphae</taxon>
        <taxon>Entelegynae</taxon>
        <taxon>Araneoidea</taxon>
        <taxon>Araneidae</taxon>
        <taxon>Araneus</taxon>
    </lineage>
</organism>
<dbReference type="InterPro" id="IPR039537">
    <property type="entry name" value="Retrotran_Ty1/copia-like"/>
</dbReference>
<protein>
    <recommendedName>
        <fullName evidence="10">Integrase catalytic domain-containing protein</fullName>
    </recommendedName>
</protein>
<dbReference type="GO" id="GO:0015074">
    <property type="term" value="P:DNA integration"/>
    <property type="evidence" value="ECO:0007669"/>
    <property type="project" value="UniProtKB-KW"/>
</dbReference>
<dbReference type="GO" id="GO:0003676">
    <property type="term" value="F:nucleic acid binding"/>
    <property type="evidence" value="ECO:0007669"/>
    <property type="project" value="InterPro"/>
</dbReference>
<keyword evidence="9" id="KW-0233">DNA recombination</keyword>
<keyword evidence="12" id="KW-1185">Reference proteome</keyword>
<name>A0A4Y2PJ10_ARAVE</name>
<feature type="domain" description="Integrase catalytic" evidence="10">
    <location>
        <begin position="169"/>
        <end position="247"/>
    </location>
</feature>
<keyword evidence="6" id="KW-0229">DNA integration</keyword>
<keyword evidence="7" id="KW-0695">RNA-directed DNA polymerase</keyword>
<keyword evidence="2" id="KW-0479">Metal-binding</keyword>
<keyword evidence="4" id="KW-0378">Hydrolase</keyword>
<dbReference type="GO" id="GO:0016787">
    <property type="term" value="F:hydrolase activity"/>
    <property type="evidence" value="ECO:0007669"/>
    <property type="project" value="UniProtKB-KW"/>
</dbReference>
<evidence type="ECO:0000256" key="3">
    <source>
        <dbReference type="ARBA" id="ARBA00022759"/>
    </source>
</evidence>
<dbReference type="PANTHER" id="PTHR42648:SF11">
    <property type="entry name" value="TRANSPOSON TY4-P GAG-POL POLYPROTEIN"/>
    <property type="match status" value="1"/>
</dbReference>
<keyword evidence="1" id="KW-0540">Nuclease</keyword>
<evidence type="ECO:0000256" key="8">
    <source>
        <dbReference type="ARBA" id="ARBA00022932"/>
    </source>
</evidence>
<dbReference type="Gene3D" id="3.30.420.10">
    <property type="entry name" value="Ribonuclease H-like superfamily/Ribonuclease H"/>
    <property type="match status" value="1"/>
</dbReference>
<reference evidence="11 12" key="1">
    <citation type="journal article" date="2019" name="Sci. Rep.">
        <title>Orb-weaving spider Araneus ventricosus genome elucidates the spidroin gene catalogue.</title>
        <authorList>
            <person name="Kono N."/>
            <person name="Nakamura H."/>
            <person name="Ohtoshi R."/>
            <person name="Moran D.A.P."/>
            <person name="Shinohara A."/>
            <person name="Yoshida Y."/>
            <person name="Fujiwara M."/>
            <person name="Mori M."/>
            <person name="Tomita M."/>
            <person name="Arakawa K."/>
        </authorList>
    </citation>
    <scope>NUCLEOTIDE SEQUENCE [LARGE SCALE GENOMIC DNA]</scope>
</reference>
<dbReference type="OrthoDB" id="413361at2759"/>
<dbReference type="InterPro" id="IPR036397">
    <property type="entry name" value="RNaseH_sf"/>
</dbReference>
<evidence type="ECO:0000256" key="1">
    <source>
        <dbReference type="ARBA" id="ARBA00022722"/>
    </source>
</evidence>
<dbReference type="GO" id="GO:0003964">
    <property type="term" value="F:RNA-directed DNA polymerase activity"/>
    <property type="evidence" value="ECO:0007669"/>
    <property type="project" value="UniProtKB-KW"/>
</dbReference>
<accession>A0A4Y2PJ10</accession>
<dbReference type="InterPro" id="IPR025724">
    <property type="entry name" value="GAG-pre-integrase_dom"/>
</dbReference>
<dbReference type="GO" id="GO:0003887">
    <property type="term" value="F:DNA-directed DNA polymerase activity"/>
    <property type="evidence" value="ECO:0007669"/>
    <property type="project" value="UniProtKB-KW"/>
</dbReference>
<dbReference type="GO" id="GO:0004519">
    <property type="term" value="F:endonuclease activity"/>
    <property type="evidence" value="ECO:0007669"/>
    <property type="project" value="UniProtKB-KW"/>
</dbReference>